<accession>A0A9W5PKB4</accession>
<dbReference type="RefSeq" id="WP_016112207.1">
    <property type="nucleotide sequence ID" value="NZ_KB976195.1"/>
</dbReference>
<protein>
    <recommendedName>
        <fullName evidence="3">Guanylate cyclase domain-containing protein</fullName>
    </recommendedName>
</protein>
<sequence length="262" mass="30107">MQIEYDSNNPRLIPSVVSFIDVLGFTQLGMKAINSDEGDVFLNQIHTSLNKARHAITNEMSLAKVKVFTDNVVIGWPIYGDGEGELGTTFLYLSEYQFLLTLDGFFIRGGVSVGDHFMDEETVFGPELITAYNLESQVAVYPRIILSEKCKQKVHEYIPYAPQPDNPFNSVLLEDMDGEWFLNYLYILLEWHSEDVTLHLERHRDNIASALDTYANNHKLLKKYSWIANYHNYFCEEFVPDAPDDLKIDSPIKMSPPRRIIT</sequence>
<evidence type="ECO:0000313" key="2">
    <source>
        <dbReference type="Proteomes" id="UP000014018"/>
    </source>
</evidence>
<dbReference type="AlphaFoldDB" id="A0A9W5PKB4"/>
<gene>
    <name evidence="1" type="ORF">IIU_06454</name>
</gene>
<organism evidence="1 2">
    <name type="scientific">Bacillus cereus VD133</name>
    <dbReference type="NCBI Taxonomy" id="1053233"/>
    <lineage>
        <taxon>Bacteria</taxon>
        <taxon>Bacillati</taxon>
        <taxon>Bacillota</taxon>
        <taxon>Bacilli</taxon>
        <taxon>Bacillales</taxon>
        <taxon>Bacillaceae</taxon>
        <taxon>Bacillus</taxon>
        <taxon>Bacillus cereus group</taxon>
    </lineage>
</organism>
<dbReference type="Proteomes" id="UP000014018">
    <property type="component" value="Unassembled WGS sequence"/>
</dbReference>
<name>A0A9W5PKB4_BACCE</name>
<dbReference type="EMBL" id="AHFB01000146">
    <property type="protein sequence ID" value="EOO25141.1"/>
    <property type="molecule type" value="Genomic_DNA"/>
</dbReference>
<dbReference type="InterPro" id="IPR029787">
    <property type="entry name" value="Nucleotide_cyclase"/>
</dbReference>
<reference evidence="1 2" key="1">
    <citation type="submission" date="2012-12" db="EMBL/GenBank/DDBJ databases">
        <title>The Genome Sequence of Bacillus cereus VD133.</title>
        <authorList>
            <consortium name="The Broad Institute Genome Sequencing Platform"/>
            <consortium name="The Broad Institute Genome Sequencing Center for Infectious Disease"/>
            <person name="Feldgarden M."/>
            <person name="Van der Auwera G.A."/>
            <person name="Mahillon J."/>
            <person name="Duprez V."/>
            <person name="Timmery S."/>
            <person name="Mattelet C."/>
            <person name="Dierick K."/>
            <person name="Sun M."/>
            <person name="Yu Z."/>
            <person name="Zhu L."/>
            <person name="Hu X."/>
            <person name="Shank E.B."/>
            <person name="Swiecicka I."/>
            <person name="Hansen B.M."/>
            <person name="Andrup L."/>
            <person name="Walker B."/>
            <person name="Young S.K."/>
            <person name="Zeng Q."/>
            <person name="Gargeya S."/>
            <person name="Fitzgerald M."/>
            <person name="Haas B."/>
            <person name="Abouelleil A."/>
            <person name="Alvarado L."/>
            <person name="Arachchi H.M."/>
            <person name="Berlin A.M."/>
            <person name="Chapman S.B."/>
            <person name="Dewar J."/>
            <person name="Goldberg J."/>
            <person name="Griggs A."/>
            <person name="Gujja S."/>
            <person name="Hansen M."/>
            <person name="Howarth C."/>
            <person name="Imamovic A."/>
            <person name="Larimer J."/>
            <person name="McCowan C."/>
            <person name="Murphy C."/>
            <person name="Neiman D."/>
            <person name="Pearson M."/>
            <person name="Priest M."/>
            <person name="Roberts A."/>
            <person name="Saif S."/>
            <person name="Shea T."/>
            <person name="Sisk P."/>
            <person name="Sykes S."/>
            <person name="Wortman J."/>
            <person name="Nusbaum C."/>
            <person name="Birren B."/>
        </authorList>
    </citation>
    <scope>NUCLEOTIDE SEQUENCE [LARGE SCALE GENOMIC DNA]</scope>
    <source>
        <strain evidence="1 2">VD133</strain>
    </source>
</reference>
<dbReference type="SUPFAM" id="SSF55073">
    <property type="entry name" value="Nucleotide cyclase"/>
    <property type="match status" value="1"/>
</dbReference>
<evidence type="ECO:0008006" key="3">
    <source>
        <dbReference type="Google" id="ProtNLM"/>
    </source>
</evidence>
<comment type="caution">
    <text evidence="1">The sequence shown here is derived from an EMBL/GenBank/DDBJ whole genome shotgun (WGS) entry which is preliminary data.</text>
</comment>
<evidence type="ECO:0000313" key="1">
    <source>
        <dbReference type="EMBL" id="EOO25141.1"/>
    </source>
</evidence>
<proteinExistence type="predicted"/>